<dbReference type="EMBL" id="AVBC01000019">
    <property type="protein sequence ID" value="ERL52373.1"/>
    <property type="molecule type" value="Genomic_DNA"/>
</dbReference>
<gene>
    <name evidence="2" type="ORF">BJB45_10425</name>
</gene>
<comment type="caution">
    <text evidence="2">The sequence shown here is derived from an EMBL/GenBank/DDBJ whole genome shotgun (WGS) entry which is preliminary data.</text>
</comment>
<keyword evidence="1" id="KW-1133">Transmembrane helix</keyword>
<keyword evidence="3" id="KW-1185">Reference proteome</keyword>
<feature type="transmembrane region" description="Helical" evidence="1">
    <location>
        <begin position="6"/>
        <end position="27"/>
    </location>
</feature>
<protein>
    <submittedName>
        <fullName evidence="2">Uncharacterized protein</fullName>
    </submittedName>
</protein>
<keyword evidence="1" id="KW-0812">Transmembrane</keyword>
<evidence type="ECO:0000313" key="2">
    <source>
        <dbReference type="EMBL" id="ERL52373.1"/>
    </source>
</evidence>
<keyword evidence="1" id="KW-0472">Membrane</keyword>
<dbReference type="Proteomes" id="UP000019113">
    <property type="component" value="Unassembled WGS sequence"/>
</dbReference>
<reference evidence="2 3" key="1">
    <citation type="submission" date="2013-08" db="EMBL/GenBank/DDBJ databases">
        <title>draft genome of Halomonas huanghegensis, strain BJGMM-B45T.</title>
        <authorList>
            <person name="Miao C."/>
            <person name="Wan Y."/>
            <person name="Jin W."/>
        </authorList>
    </citation>
    <scope>NUCLEOTIDE SEQUENCE [LARGE SCALE GENOMIC DNA]</scope>
    <source>
        <strain evidence="2 3">BJGMM-B45</strain>
    </source>
</reference>
<sequence length="30" mass="3422">MAMPVLFQLPIFEISQIGISIAVVNVIEWY</sequence>
<dbReference type="PATRIC" id="fig|1178482.3.peg.1245"/>
<accession>W1NA61</accession>
<name>W1NA61_9GAMM</name>
<dbReference type="AlphaFoldDB" id="W1NA61"/>
<proteinExistence type="predicted"/>
<evidence type="ECO:0000256" key="1">
    <source>
        <dbReference type="SAM" id="Phobius"/>
    </source>
</evidence>
<organism evidence="2 3">
    <name type="scientific">Halomonas huangheensis</name>
    <dbReference type="NCBI Taxonomy" id="1178482"/>
    <lineage>
        <taxon>Bacteria</taxon>
        <taxon>Pseudomonadati</taxon>
        <taxon>Pseudomonadota</taxon>
        <taxon>Gammaproteobacteria</taxon>
        <taxon>Oceanospirillales</taxon>
        <taxon>Halomonadaceae</taxon>
        <taxon>Halomonas</taxon>
    </lineage>
</organism>
<evidence type="ECO:0000313" key="3">
    <source>
        <dbReference type="Proteomes" id="UP000019113"/>
    </source>
</evidence>